<name>A0ABR5Y8D3_9SPHN</name>
<evidence type="ECO:0000313" key="4">
    <source>
        <dbReference type="Proteomes" id="UP000076609"/>
    </source>
</evidence>
<dbReference type="Gene3D" id="3.90.226.10">
    <property type="entry name" value="2-enoyl-CoA Hydratase, Chain A, domain 1"/>
    <property type="match status" value="1"/>
</dbReference>
<sequence>MPFARRLIALAVLPLTLGAAPADLTGTWRAEGYGQLLTVTAGRPALYHVAGPYCYPDPDTDAGQTIVDQDATMLDPDQVAFSEGQGQTRYVYRRIAALPAACWTARSWSSSDIASLVAATFADLYPRTPPRKRHRRQLAKRLSAIPTDSTPATLYDRLAAALDPLDDAHVSLSATIDGEDRSMESGEAPTLRAARLDPALGADPAARERAWNDRYRTGITALLDGGGHLVARRRILWGRIGRIGYINILTMGGFAEQGQGELAALDAALDAALTDFRDLPGVIVDVSNNRGGYDSVSLRIAGRFASRPTLGFAKAPVGTNRWQPFRVEPSSRMRYAGRVTLLTSDITVSAGETFTLAMRALPHVRHVGGRTRGALSDQLVKPLPNGWSLTLPAEAYRAADGKFYEGTGIPPARALSPFLPDHASVVARLASAMTDATWSPR</sequence>
<proteinExistence type="predicted"/>
<feature type="domain" description="Tail specific protease" evidence="2">
    <location>
        <begin position="215"/>
        <end position="416"/>
    </location>
</feature>
<dbReference type="EMBL" id="LQQO01000061">
    <property type="protein sequence ID" value="KZE08750.1"/>
    <property type="molecule type" value="Genomic_DNA"/>
</dbReference>
<dbReference type="PANTHER" id="PTHR11261">
    <property type="entry name" value="INTERPHOTORECEPTOR RETINOID-BINDING PROTEIN"/>
    <property type="match status" value="1"/>
</dbReference>
<dbReference type="PANTHER" id="PTHR11261:SF3">
    <property type="entry name" value="RETINOL-BINDING PROTEIN 3"/>
    <property type="match status" value="1"/>
</dbReference>
<dbReference type="InterPro" id="IPR005151">
    <property type="entry name" value="Tail-specific_protease"/>
</dbReference>
<dbReference type="Pfam" id="PF03572">
    <property type="entry name" value="Peptidase_S41"/>
    <property type="match status" value="1"/>
</dbReference>
<dbReference type="CDD" id="cd07563">
    <property type="entry name" value="Peptidase_S41_IRBP"/>
    <property type="match status" value="1"/>
</dbReference>
<accession>A0ABR5Y8D3</accession>
<dbReference type="RefSeq" id="WP_066693898.1">
    <property type="nucleotide sequence ID" value="NZ_CP117025.1"/>
</dbReference>
<gene>
    <name evidence="3" type="ORF">AVT10_07450</name>
</gene>
<keyword evidence="4" id="KW-1185">Reference proteome</keyword>
<dbReference type="Gene3D" id="3.30.750.44">
    <property type="match status" value="1"/>
</dbReference>
<evidence type="ECO:0000259" key="2">
    <source>
        <dbReference type="SMART" id="SM00245"/>
    </source>
</evidence>
<dbReference type="SMART" id="SM00245">
    <property type="entry name" value="TSPc"/>
    <property type="match status" value="1"/>
</dbReference>
<organism evidence="3 4">
    <name type="scientific">Sphingomonas hankookensis</name>
    <dbReference type="NCBI Taxonomy" id="563996"/>
    <lineage>
        <taxon>Bacteria</taxon>
        <taxon>Pseudomonadati</taxon>
        <taxon>Pseudomonadota</taxon>
        <taxon>Alphaproteobacteria</taxon>
        <taxon>Sphingomonadales</taxon>
        <taxon>Sphingomonadaceae</taxon>
        <taxon>Sphingomonas</taxon>
    </lineage>
</organism>
<evidence type="ECO:0000256" key="1">
    <source>
        <dbReference type="SAM" id="SignalP"/>
    </source>
</evidence>
<feature type="signal peptide" evidence="1">
    <location>
        <begin position="1"/>
        <end position="22"/>
    </location>
</feature>
<dbReference type="Proteomes" id="UP000076609">
    <property type="component" value="Unassembled WGS sequence"/>
</dbReference>
<dbReference type="SUPFAM" id="SSF52096">
    <property type="entry name" value="ClpP/crotonase"/>
    <property type="match status" value="1"/>
</dbReference>
<protein>
    <recommendedName>
        <fullName evidence="2">Tail specific protease domain-containing protein</fullName>
    </recommendedName>
</protein>
<keyword evidence="1" id="KW-0732">Signal</keyword>
<feature type="chain" id="PRO_5046696564" description="Tail specific protease domain-containing protein" evidence="1">
    <location>
        <begin position="23"/>
        <end position="441"/>
    </location>
</feature>
<evidence type="ECO:0000313" key="3">
    <source>
        <dbReference type="EMBL" id="KZE08750.1"/>
    </source>
</evidence>
<reference evidence="4" key="1">
    <citation type="submission" date="2016-01" db="EMBL/GenBank/DDBJ databases">
        <title>Draft genome of Chromobacterium sp. F49.</title>
        <authorList>
            <person name="Hong K.W."/>
        </authorList>
    </citation>
    <scope>NUCLEOTIDE SEQUENCE [LARGE SCALE GENOMIC DNA]</scope>
    <source>
        <strain evidence="4">CN3</strain>
    </source>
</reference>
<comment type="caution">
    <text evidence="3">The sequence shown here is derived from an EMBL/GenBank/DDBJ whole genome shotgun (WGS) entry which is preliminary data.</text>
</comment>
<dbReference type="InterPro" id="IPR029045">
    <property type="entry name" value="ClpP/crotonase-like_dom_sf"/>
</dbReference>